<feature type="compositionally biased region" description="Polar residues" evidence="1">
    <location>
        <begin position="218"/>
        <end position="230"/>
    </location>
</feature>
<evidence type="ECO:0000256" key="1">
    <source>
        <dbReference type="SAM" id="MobiDB-lite"/>
    </source>
</evidence>
<feature type="region of interest" description="Disordered" evidence="1">
    <location>
        <begin position="168"/>
        <end position="263"/>
    </location>
</feature>
<gene>
    <name evidence="2" type="ORF">WA026_019466</name>
</gene>
<protein>
    <submittedName>
        <fullName evidence="2">Uncharacterized protein</fullName>
    </submittedName>
</protein>
<dbReference type="EMBL" id="JARQZJ010000043">
    <property type="protein sequence ID" value="KAK9877786.1"/>
    <property type="molecule type" value="Genomic_DNA"/>
</dbReference>
<accession>A0AAW1UCZ6</accession>
<reference evidence="2 3" key="1">
    <citation type="submission" date="2023-03" db="EMBL/GenBank/DDBJ databases">
        <title>Genome insight into feeding habits of ladybird beetles.</title>
        <authorList>
            <person name="Li H.-S."/>
            <person name="Huang Y.-H."/>
            <person name="Pang H."/>
        </authorList>
    </citation>
    <scope>NUCLEOTIDE SEQUENCE [LARGE SCALE GENOMIC DNA]</scope>
    <source>
        <strain evidence="2">SYSU_2023b</strain>
        <tissue evidence="2">Whole body</tissue>
    </source>
</reference>
<name>A0AAW1UCZ6_9CUCU</name>
<sequence length="341" mass="36870">MGIVGLYIVIGASPFDYPTGQTEEGMRRIEGSEALPGSVDELPPGVNQVLAVPNGKQIARQEGDKRKVPVHGRGSAETATVAEVDYTATWENGGTVFHRGKEYEGNFGFLMAQKSGGGSRRREMDSWEYVDGRCNLSFLEDGRRRRDLSDEFRGRSAAVRSFAALMARSPPEGCTEDRAPLPLQPHEEAEDEPSTSASLPSLGRTRSSNGVPGYQEGVQPTDSKPQSTRGQKFVKEKPEAAPRVRSVPPPPRSSTSQLPHPGIITRTIGTSDSMSICVSIRIPVGDVPAEVTQQLVVKDHGLNSVPTVVSWESFPNIVPAKGTEPRGVPNRTRKVLGFNVS</sequence>
<organism evidence="2 3">
    <name type="scientific">Henosepilachna vigintioctopunctata</name>
    <dbReference type="NCBI Taxonomy" id="420089"/>
    <lineage>
        <taxon>Eukaryota</taxon>
        <taxon>Metazoa</taxon>
        <taxon>Ecdysozoa</taxon>
        <taxon>Arthropoda</taxon>
        <taxon>Hexapoda</taxon>
        <taxon>Insecta</taxon>
        <taxon>Pterygota</taxon>
        <taxon>Neoptera</taxon>
        <taxon>Endopterygota</taxon>
        <taxon>Coleoptera</taxon>
        <taxon>Polyphaga</taxon>
        <taxon>Cucujiformia</taxon>
        <taxon>Coccinelloidea</taxon>
        <taxon>Coccinellidae</taxon>
        <taxon>Epilachninae</taxon>
        <taxon>Epilachnini</taxon>
        <taxon>Henosepilachna</taxon>
    </lineage>
</organism>
<evidence type="ECO:0000313" key="2">
    <source>
        <dbReference type="EMBL" id="KAK9877786.1"/>
    </source>
</evidence>
<dbReference type="Proteomes" id="UP001431783">
    <property type="component" value="Unassembled WGS sequence"/>
</dbReference>
<evidence type="ECO:0000313" key="3">
    <source>
        <dbReference type="Proteomes" id="UP001431783"/>
    </source>
</evidence>
<dbReference type="AlphaFoldDB" id="A0AAW1UCZ6"/>
<keyword evidence="3" id="KW-1185">Reference proteome</keyword>
<proteinExistence type="predicted"/>
<comment type="caution">
    <text evidence="2">The sequence shown here is derived from an EMBL/GenBank/DDBJ whole genome shotgun (WGS) entry which is preliminary data.</text>
</comment>
<feature type="compositionally biased region" description="Polar residues" evidence="1">
    <location>
        <begin position="194"/>
        <end position="210"/>
    </location>
</feature>
<feature type="compositionally biased region" description="Basic and acidic residues" evidence="1">
    <location>
        <begin position="233"/>
        <end position="242"/>
    </location>
</feature>